<dbReference type="EMBL" id="CP000975">
    <property type="protein sequence ID" value="ACD83182.1"/>
    <property type="molecule type" value="Genomic_DNA"/>
</dbReference>
<dbReference type="SMART" id="SM00481">
    <property type="entry name" value="POLIIIAc"/>
    <property type="match status" value="1"/>
</dbReference>
<dbReference type="InterPro" id="IPR016195">
    <property type="entry name" value="Pol/histidinol_Pase-like"/>
</dbReference>
<dbReference type="HOGENOM" id="CLU_072983_0_0_0"/>
<dbReference type="KEGG" id="min:Minf_1127"/>
<dbReference type="eggNOG" id="COG0613">
    <property type="taxonomic scope" value="Bacteria"/>
</dbReference>
<evidence type="ECO:0000259" key="1">
    <source>
        <dbReference type="SMART" id="SM00481"/>
    </source>
</evidence>
<dbReference type="PANTHER" id="PTHR42924">
    <property type="entry name" value="EXONUCLEASE"/>
    <property type="match status" value="1"/>
</dbReference>
<dbReference type="InterPro" id="IPR003141">
    <property type="entry name" value="Pol/His_phosphatase_N"/>
</dbReference>
<dbReference type="Proteomes" id="UP000009149">
    <property type="component" value="Chromosome"/>
</dbReference>
<dbReference type="STRING" id="481448.Minf_1127"/>
<evidence type="ECO:0000313" key="2">
    <source>
        <dbReference type="EMBL" id="ACD83182.1"/>
    </source>
</evidence>
<name>B3DV29_METI4</name>
<dbReference type="CDD" id="cd07432">
    <property type="entry name" value="PHP_HisPPase"/>
    <property type="match status" value="1"/>
</dbReference>
<proteinExistence type="predicted"/>
<protein>
    <submittedName>
        <fullName evidence="2">Metal-dependent phosphoesterase (PHP family)</fullName>
    </submittedName>
</protein>
<dbReference type="Pfam" id="PF13263">
    <property type="entry name" value="PHP_C"/>
    <property type="match status" value="1"/>
</dbReference>
<dbReference type="AlphaFoldDB" id="B3DV29"/>
<dbReference type="SUPFAM" id="SSF89550">
    <property type="entry name" value="PHP domain-like"/>
    <property type="match status" value="1"/>
</dbReference>
<accession>B3DV29</accession>
<dbReference type="PANTHER" id="PTHR42924:SF3">
    <property type="entry name" value="POLYMERASE_HISTIDINOL PHOSPHATASE N-TERMINAL DOMAIN-CONTAINING PROTEIN"/>
    <property type="match status" value="1"/>
</dbReference>
<dbReference type="GO" id="GO:0035312">
    <property type="term" value="F:5'-3' DNA exonuclease activity"/>
    <property type="evidence" value="ECO:0007669"/>
    <property type="project" value="TreeGrafter"/>
</dbReference>
<feature type="domain" description="Polymerase/histidinol phosphatase N-terminal" evidence="1">
    <location>
        <begin position="36"/>
        <end position="109"/>
    </location>
</feature>
<reference evidence="2 3" key="1">
    <citation type="journal article" date="2008" name="Biol. Direct">
        <title>Complete genome sequence of the extremely acidophilic methanotroph isolate V4, Methylacidiphilum infernorum, a representative of the bacterial phylum Verrucomicrobia.</title>
        <authorList>
            <person name="Hou S."/>
            <person name="Makarova K.S."/>
            <person name="Saw J.H."/>
            <person name="Senin P."/>
            <person name="Ly B.V."/>
            <person name="Zhou Z."/>
            <person name="Ren Y."/>
            <person name="Wang J."/>
            <person name="Galperin M.Y."/>
            <person name="Omelchenko M.V."/>
            <person name="Wolf Y.I."/>
            <person name="Yutin N."/>
            <person name="Koonin E.V."/>
            <person name="Stott M.B."/>
            <person name="Mountain B.W."/>
            <person name="Crowe M.A."/>
            <person name="Smirnova A.V."/>
            <person name="Dunfield P.F."/>
            <person name="Feng L."/>
            <person name="Wang L."/>
            <person name="Alam M."/>
        </authorList>
    </citation>
    <scope>NUCLEOTIDE SEQUENCE [LARGE SCALE GENOMIC DNA]</scope>
    <source>
        <strain evidence="3">Isolate V4</strain>
    </source>
</reference>
<dbReference type="Gene3D" id="3.20.20.140">
    <property type="entry name" value="Metal-dependent hydrolases"/>
    <property type="match status" value="1"/>
</dbReference>
<organism evidence="2 3">
    <name type="scientific">Methylacidiphilum infernorum (isolate V4)</name>
    <name type="common">Methylokorus infernorum (strain V4)</name>
    <dbReference type="NCBI Taxonomy" id="481448"/>
    <lineage>
        <taxon>Bacteria</taxon>
        <taxon>Pseudomonadati</taxon>
        <taxon>Verrucomicrobiota</taxon>
        <taxon>Methylacidiphilae</taxon>
        <taxon>Methylacidiphilales</taxon>
        <taxon>Methylacidiphilaceae</taxon>
        <taxon>Methylacidiphilum (ex Ratnadevi et al. 2023)</taxon>
    </lineage>
</organism>
<dbReference type="GO" id="GO:0004534">
    <property type="term" value="F:5'-3' RNA exonuclease activity"/>
    <property type="evidence" value="ECO:0007669"/>
    <property type="project" value="TreeGrafter"/>
</dbReference>
<dbReference type="InterPro" id="IPR052018">
    <property type="entry name" value="PHP_domain"/>
</dbReference>
<dbReference type="Pfam" id="PF02811">
    <property type="entry name" value="PHP"/>
    <property type="match status" value="1"/>
</dbReference>
<dbReference type="NCBIfam" id="NF038032">
    <property type="entry name" value="CehA_McbA_metalo"/>
    <property type="match status" value="1"/>
</dbReference>
<dbReference type="InterPro" id="IPR004013">
    <property type="entry name" value="PHP_dom"/>
</dbReference>
<sequence length="268" mass="30029">MFFLHLQRAMNNRIEKKKVNRTKSICYAKISMQYRIDFHCHSRFSADGVSEPEEMVRVAKRKGLNGFALTDHNTSAGIDYFEQIGLIRKDGLAVDNFLIIPGQEITTKEGHLLALGIKLPDLKGIPALDAIALIHSMGGLAIAPHPFDYFRAGIRKRVLDQLPLDGIEVFNAAVTFKRCNQKAQAYAKERKLPMISASDAHDADVIGTAYTVVDAEEFSLQGILRAIARGTILEKKYISPKEALKKTWNNVFRFRSRQGAIRSLGKDN</sequence>
<evidence type="ECO:0000313" key="3">
    <source>
        <dbReference type="Proteomes" id="UP000009149"/>
    </source>
</evidence>
<gene>
    <name evidence="2" type="ordered locus">Minf_1127</name>
</gene>